<dbReference type="RefSeq" id="WP_136529614.1">
    <property type="nucleotide sequence ID" value="NZ_STGX01000006.1"/>
</dbReference>
<protein>
    <recommendedName>
        <fullName evidence="1">D-glucuronyl C5-epimerase C-terminal domain-containing protein</fullName>
    </recommendedName>
</protein>
<gene>
    <name evidence="2" type="ORF">E9998_10300</name>
</gene>
<dbReference type="EMBL" id="STGX01000006">
    <property type="protein sequence ID" value="THV29121.1"/>
    <property type="molecule type" value="Genomic_DNA"/>
</dbReference>
<dbReference type="InterPro" id="IPR010598">
    <property type="entry name" value="C5-epim_C"/>
</dbReference>
<feature type="domain" description="D-glucuronyl C5-epimerase C-terminal" evidence="1">
    <location>
        <begin position="93"/>
        <end position="269"/>
    </location>
</feature>
<dbReference type="GO" id="GO:0005975">
    <property type="term" value="P:carbohydrate metabolic process"/>
    <property type="evidence" value="ECO:0007669"/>
    <property type="project" value="InterPro"/>
</dbReference>
<dbReference type="Proteomes" id="UP000305792">
    <property type="component" value="Unassembled WGS sequence"/>
</dbReference>
<dbReference type="Pfam" id="PF06662">
    <property type="entry name" value="C5-epim_C"/>
    <property type="match status" value="1"/>
</dbReference>
<organism evidence="2 3">
    <name type="scientific">Glycomyces paridis</name>
    <dbReference type="NCBI Taxonomy" id="2126555"/>
    <lineage>
        <taxon>Bacteria</taxon>
        <taxon>Bacillati</taxon>
        <taxon>Actinomycetota</taxon>
        <taxon>Actinomycetes</taxon>
        <taxon>Glycomycetales</taxon>
        <taxon>Glycomycetaceae</taxon>
        <taxon>Glycomyces</taxon>
    </lineage>
</organism>
<accession>A0A4S8PGU8</accession>
<dbReference type="OrthoDB" id="5241829at2"/>
<dbReference type="SUPFAM" id="SSF48208">
    <property type="entry name" value="Six-hairpin glycosidases"/>
    <property type="match status" value="1"/>
</dbReference>
<proteinExistence type="predicted"/>
<keyword evidence="3" id="KW-1185">Reference proteome</keyword>
<name>A0A4S8PGU8_9ACTN</name>
<comment type="caution">
    <text evidence="2">The sequence shown here is derived from an EMBL/GenBank/DDBJ whole genome shotgun (WGS) entry which is preliminary data.</text>
</comment>
<reference evidence="2 3" key="1">
    <citation type="journal article" date="2018" name="Int. J. Syst. Evol. Microbiol.">
        <title>Glycomyces paridis sp. nov., isolated from the medicinal plant Paris polyphylla.</title>
        <authorList>
            <person name="Fang X.M."/>
            <person name="Bai J.L."/>
            <person name="Su J."/>
            <person name="Zhao L.L."/>
            <person name="Liu H.Y."/>
            <person name="Ma B.P."/>
            <person name="Zhang Y.Q."/>
            <person name="Yu L.Y."/>
        </authorList>
    </citation>
    <scope>NUCLEOTIDE SEQUENCE [LARGE SCALE GENOMIC DNA]</scope>
    <source>
        <strain evidence="2 3">CPCC 204357</strain>
    </source>
</reference>
<evidence type="ECO:0000313" key="2">
    <source>
        <dbReference type="EMBL" id="THV29121.1"/>
    </source>
</evidence>
<dbReference type="InterPro" id="IPR008928">
    <property type="entry name" value="6-hairpin_glycosidase_sf"/>
</dbReference>
<dbReference type="AlphaFoldDB" id="A0A4S8PGU8"/>
<sequence length="276" mass="31244">MQQPDPRITDFALTSGIDPYHRDVALPLPTDDWGINLWERAGKRYRHPVQQTQFALSLLGEYRATGDLGKLALADANARDLLDRAANGYVLQYGFDFPLHGDAANTIHAPWRSAMAQGLLLSLSTRLWTLAEEPRWLDVADGVFATLLDEDAEDWVTFTDAEGFTWLEEYAGDVEPMRVLNGHVFAMYGLYDYWHATKTDEALTLFNRAAATVLHYVPRLRVPGAASWYGMRVQDNPIAQSPKYHRIHIGQLGRLADMTGCDRFRELAETLREDFS</sequence>
<evidence type="ECO:0000259" key="1">
    <source>
        <dbReference type="Pfam" id="PF06662"/>
    </source>
</evidence>
<evidence type="ECO:0000313" key="3">
    <source>
        <dbReference type="Proteomes" id="UP000305792"/>
    </source>
</evidence>